<accession>A0A1Q3D9Y2</accession>
<evidence type="ECO:0000256" key="2">
    <source>
        <dbReference type="ARBA" id="ARBA00022801"/>
    </source>
</evidence>
<evidence type="ECO:0000313" key="4">
    <source>
        <dbReference type="Proteomes" id="UP000187406"/>
    </source>
</evidence>
<dbReference type="Gene3D" id="3.90.79.10">
    <property type="entry name" value="Nucleoside Triphosphate Pyrophosphohydrolase"/>
    <property type="match status" value="1"/>
</dbReference>
<evidence type="ECO:0000256" key="1">
    <source>
        <dbReference type="ARBA" id="ARBA00022723"/>
    </source>
</evidence>
<gene>
    <name evidence="3" type="ORF">CFOL_v3_32667</name>
</gene>
<dbReference type="GO" id="GO:0005737">
    <property type="term" value="C:cytoplasm"/>
    <property type="evidence" value="ECO:0007669"/>
    <property type="project" value="TreeGrafter"/>
</dbReference>
<dbReference type="STRING" id="3775.A0A1Q3D9Y2"/>
<dbReference type="InParanoid" id="A0A1Q3D9Y2"/>
<sequence length="137" mass="15762">EIPLGVWEFRSKSKQDLCTLEGGCRGHMFALEVTEELDTWPEQENRSRKWVIQKGIRSSHCRYEWMCQALEEFLKVMAEDGKLEKKVESPPTMPVADVVTECEIISQNCHVNTLSSQHHSMHCWSGTRSGMLCMLGF</sequence>
<dbReference type="GO" id="GO:0046872">
    <property type="term" value="F:metal ion binding"/>
    <property type="evidence" value="ECO:0007669"/>
    <property type="project" value="UniProtKB-KW"/>
</dbReference>
<comment type="caution">
    <text evidence="3">The sequence shown here is derived from an EMBL/GenBank/DDBJ whole genome shotgun (WGS) entry which is preliminary data.</text>
</comment>
<dbReference type="AlphaFoldDB" id="A0A1Q3D9Y2"/>
<reference evidence="4" key="1">
    <citation type="submission" date="2016-04" db="EMBL/GenBank/DDBJ databases">
        <title>Cephalotus genome sequencing.</title>
        <authorList>
            <person name="Fukushima K."/>
            <person name="Hasebe M."/>
            <person name="Fang X."/>
        </authorList>
    </citation>
    <scope>NUCLEOTIDE SEQUENCE [LARGE SCALE GENOMIC DNA]</scope>
    <source>
        <strain evidence="4">cv. St1</strain>
    </source>
</reference>
<evidence type="ECO:0000313" key="3">
    <source>
        <dbReference type="EMBL" id="GAV89249.1"/>
    </source>
</evidence>
<protein>
    <submittedName>
        <fullName evidence="3">Uncharacterized protein</fullName>
    </submittedName>
</protein>
<keyword evidence="1" id="KW-0479">Metal-binding</keyword>
<dbReference type="GO" id="GO:0005634">
    <property type="term" value="C:nucleus"/>
    <property type="evidence" value="ECO:0007669"/>
    <property type="project" value="TreeGrafter"/>
</dbReference>
<feature type="non-terminal residue" evidence="3">
    <location>
        <position position="1"/>
    </location>
</feature>
<dbReference type="OrthoDB" id="2011998at2759"/>
<organism evidence="3 4">
    <name type="scientific">Cephalotus follicularis</name>
    <name type="common">Albany pitcher plant</name>
    <dbReference type="NCBI Taxonomy" id="3775"/>
    <lineage>
        <taxon>Eukaryota</taxon>
        <taxon>Viridiplantae</taxon>
        <taxon>Streptophyta</taxon>
        <taxon>Embryophyta</taxon>
        <taxon>Tracheophyta</taxon>
        <taxon>Spermatophyta</taxon>
        <taxon>Magnoliopsida</taxon>
        <taxon>eudicotyledons</taxon>
        <taxon>Gunneridae</taxon>
        <taxon>Pentapetalae</taxon>
        <taxon>rosids</taxon>
        <taxon>fabids</taxon>
        <taxon>Oxalidales</taxon>
        <taxon>Cephalotaceae</taxon>
        <taxon>Cephalotus</taxon>
    </lineage>
</organism>
<dbReference type="PANTHER" id="PTHR12629">
    <property type="entry name" value="DIPHOSPHOINOSITOL POLYPHOSPHATE PHOSPHOHYDROLASE"/>
    <property type="match status" value="1"/>
</dbReference>
<dbReference type="PANTHER" id="PTHR12629:SF58">
    <property type="entry name" value="NUDIX HYDROLASE 12, MITOCHONDRIAL"/>
    <property type="match status" value="1"/>
</dbReference>
<dbReference type="GO" id="GO:0016787">
    <property type="term" value="F:hydrolase activity"/>
    <property type="evidence" value="ECO:0007669"/>
    <property type="project" value="UniProtKB-KW"/>
</dbReference>
<keyword evidence="2" id="KW-0378">Hydrolase</keyword>
<dbReference type="EMBL" id="BDDD01005352">
    <property type="protein sequence ID" value="GAV89249.1"/>
    <property type="molecule type" value="Genomic_DNA"/>
</dbReference>
<dbReference type="Proteomes" id="UP000187406">
    <property type="component" value="Unassembled WGS sequence"/>
</dbReference>
<name>A0A1Q3D9Y2_CEPFO</name>
<keyword evidence="4" id="KW-1185">Reference proteome</keyword>
<proteinExistence type="predicted"/>